<reference evidence="2" key="1">
    <citation type="journal article" date="2022" name="bioRxiv">
        <title>Sequencing and chromosome-scale assembly of the giantPleurodeles waltlgenome.</title>
        <authorList>
            <person name="Brown T."/>
            <person name="Elewa A."/>
            <person name="Iarovenko S."/>
            <person name="Subramanian E."/>
            <person name="Araus A.J."/>
            <person name="Petzold A."/>
            <person name="Susuki M."/>
            <person name="Suzuki K.-i.T."/>
            <person name="Hayashi T."/>
            <person name="Toyoda A."/>
            <person name="Oliveira C."/>
            <person name="Osipova E."/>
            <person name="Leigh N.D."/>
            <person name="Simon A."/>
            <person name="Yun M.H."/>
        </authorList>
    </citation>
    <scope>NUCLEOTIDE SEQUENCE</scope>
    <source>
        <strain evidence="2">20211129_DDA</strain>
        <tissue evidence="2">Liver</tissue>
    </source>
</reference>
<organism evidence="2 3">
    <name type="scientific">Pleurodeles waltl</name>
    <name type="common">Iberian ribbed newt</name>
    <dbReference type="NCBI Taxonomy" id="8319"/>
    <lineage>
        <taxon>Eukaryota</taxon>
        <taxon>Metazoa</taxon>
        <taxon>Chordata</taxon>
        <taxon>Craniata</taxon>
        <taxon>Vertebrata</taxon>
        <taxon>Euteleostomi</taxon>
        <taxon>Amphibia</taxon>
        <taxon>Batrachia</taxon>
        <taxon>Caudata</taxon>
        <taxon>Salamandroidea</taxon>
        <taxon>Salamandridae</taxon>
        <taxon>Pleurodelinae</taxon>
        <taxon>Pleurodeles</taxon>
    </lineage>
</organism>
<keyword evidence="3" id="KW-1185">Reference proteome</keyword>
<dbReference type="PANTHER" id="PTHR11505">
    <property type="entry name" value="L1 TRANSPOSABLE ELEMENT-RELATED"/>
    <property type="match status" value="1"/>
</dbReference>
<proteinExistence type="predicted"/>
<sequence>MDLILKAISAVGQRLGSMDVKISDLATEMKTIQMDLNCFHTKVEILDQRTTFLEEKLDNAEYWGPDIWHLKQKVIDLEDRARRNNISFYGIPEKMEVNNDVKNLLLTLIPRLLNISFEHPLELQRAHRIRSRTSTSTLESRPRSIIACLLRHEQVRQILTAARKHGPYDLEGHKVFIAADFSTETNAKRKAFLQLRPRLRKWDIKYGLLEPATMWITMDGNSRYYTEPEDLVCFLDSLDDQHMDSTPLDKTSMNSPLQLQKDPQSHRTGRLHVRTFKKQFDRDKAVHCVKSLTQENPRDKSRSPLKSPTSFNKVTDAQPSTINSSS</sequence>
<evidence type="ECO:0000256" key="1">
    <source>
        <dbReference type="SAM" id="MobiDB-lite"/>
    </source>
</evidence>
<dbReference type="InterPro" id="IPR004244">
    <property type="entry name" value="Transposase_22"/>
</dbReference>
<feature type="region of interest" description="Disordered" evidence="1">
    <location>
        <begin position="244"/>
        <end position="270"/>
    </location>
</feature>
<name>A0AAV7NI69_PLEWA</name>
<accession>A0AAV7NI69</accession>
<evidence type="ECO:0008006" key="4">
    <source>
        <dbReference type="Google" id="ProtNLM"/>
    </source>
</evidence>
<feature type="compositionally biased region" description="Polar residues" evidence="1">
    <location>
        <begin position="304"/>
        <end position="326"/>
    </location>
</feature>
<protein>
    <recommendedName>
        <fullName evidence="4">L1 transposable element RRM domain-containing protein</fullName>
    </recommendedName>
</protein>
<gene>
    <name evidence="2" type="ORF">NDU88_003977</name>
</gene>
<comment type="caution">
    <text evidence="2">The sequence shown here is derived from an EMBL/GenBank/DDBJ whole genome shotgun (WGS) entry which is preliminary data.</text>
</comment>
<dbReference type="Gene3D" id="3.30.70.1820">
    <property type="entry name" value="L1 transposable element, RRM domain"/>
    <property type="match status" value="1"/>
</dbReference>
<evidence type="ECO:0000313" key="2">
    <source>
        <dbReference type="EMBL" id="KAJ1115755.1"/>
    </source>
</evidence>
<dbReference type="AlphaFoldDB" id="A0AAV7NI69"/>
<dbReference type="EMBL" id="JANPWB010000012">
    <property type="protein sequence ID" value="KAJ1115755.1"/>
    <property type="molecule type" value="Genomic_DNA"/>
</dbReference>
<feature type="compositionally biased region" description="Polar residues" evidence="1">
    <location>
        <begin position="248"/>
        <end position="262"/>
    </location>
</feature>
<dbReference type="Proteomes" id="UP001066276">
    <property type="component" value="Chromosome 8"/>
</dbReference>
<evidence type="ECO:0000313" key="3">
    <source>
        <dbReference type="Proteomes" id="UP001066276"/>
    </source>
</evidence>
<feature type="region of interest" description="Disordered" evidence="1">
    <location>
        <begin position="288"/>
        <end position="326"/>
    </location>
</feature>